<dbReference type="PROSITE" id="PS50893">
    <property type="entry name" value="ABC_TRANSPORTER_2"/>
    <property type="match status" value="1"/>
</dbReference>
<dbReference type="CDD" id="cd03220">
    <property type="entry name" value="ABC_KpsT_Wzt"/>
    <property type="match status" value="1"/>
</dbReference>
<dbReference type="InterPro" id="IPR015860">
    <property type="entry name" value="ABC_transpr_TagH-like"/>
</dbReference>
<evidence type="ECO:0000256" key="4">
    <source>
        <dbReference type="ARBA" id="ARBA00022840"/>
    </source>
</evidence>
<name>A0A7W4LJQ9_9GAMM</name>
<dbReference type="InterPro" id="IPR003593">
    <property type="entry name" value="AAA+_ATPase"/>
</dbReference>
<evidence type="ECO:0000256" key="1">
    <source>
        <dbReference type="ARBA" id="ARBA00005417"/>
    </source>
</evidence>
<keyword evidence="4 6" id="KW-0067">ATP-binding</keyword>
<reference evidence="6 7" key="1">
    <citation type="submission" date="2020-08" db="EMBL/GenBank/DDBJ databases">
        <authorList>
            <person name="Kim C.M."/>
        </authorList>
    </citation>
    <scope>NUCLEOTIDE SEQUENCE [LARGE SCALE GENOMIC DNA]</scope>
    <source>
        <strain evidence="6 7">UL070</strain>
    </source>
</reference>
<evidence type="ECO:0000256" key="2">
    <source>
        <dbReference type="ARBA" id="ARBA00022448"/>
    </source>
</evidence>
<dbReference type="EMBL" id="JACJUD010000001">
    <property type="protein sequence ID" value="MBB2494405.1"/>
    <property type="molecule type" value="Genomic_DNA"/>
</dbReference>
<dbReference type="GO" id="GO:0016020">
    <property type="term" value="C:membrane"/>
    <property type="evidence" value="ECO:0007669"/>
    <property type="project" value="InterPro"/>
</dbReference>
<proteinExistence type="inferred from homology"/>
<keyword evidence="2" id="KW-0813">Transport</keyword>
<dbReference type="Gene3D" id="3.40.50.300">
    <property type="entry name" value="P-loop containing nucleotide triphosphate hydrolases"/>
    <property type="match status" value="1"/>
</dbReference>
<comment type="caution">
    <text evidence="6">The sequence shown here is derived from an EMBL/GenBank/DDBJ whole genome shotgun (WGS) entry which is preliminary data.</text>
</comment>
<protein>
    <submittedName>
        <fullName evidence="6">ABC transporter ATP-binding protein</fullName>
    </submittedName>
</protein>
<dbReference type="Proteomes" id="UP000542720">
    <property type="component" value="Unassembled WGS sequence"/>
</dbReference>
<organism evidence="6 7">
    <name type="scientific">Aquipseudomonas ullengensis</name>
    <dbReference type="NCBI Taxonomy" id="2759166"/>
    <lineage>
        <taxon>Bacteria</taxon>
        <taxon>Pseudomonadati</taxon>
        <taxon>Pseudomonadota</taxon>
        <taxon>Gammaproteobacteria</taxon>
        <taxon>Pseudomonadales</taxon>
        <taxon>Pseudomonadaceae</taxon>
        <taxon>Aquipseudomonas</taxon>
    </lineage>
</organism>
<feature type="domain" description="ABC transporter" evidence="5">
    <location>
        <begin position="9"/>
        <end position="236"/>
    </location>
</feature>
<sequence>MSEKVIFEVKNVGVSYRQRVGVLRYENYWALKDVSFALHAGETLGVIGSNGAGKSTLLRMIAGIIDPDCGQIWRQPNTNASLLALNVGFRPELSGRENAILSGLLLGMPLKQIKSQIDAIHQFSGLGNFFERAVGTYSTGMRARLGFAVAIQANPDILLIDEVLGVGDQNFKDKSHAAMKEKIESKKTVVLVSHSMEAIKSLCDRVLWLHEGRSIICDNAEQVTSGYLEVARMAYKEECAKKAAEAAAAL</sequence>
<dbReference type="GO" id="GO:0140359">
    <property type="term" value="F:ABC-type transporter activity"/>
    <property type="evidence" value="ECO:0007669"/>
    <property type="project" value="InterPro"/>
</dbReference>
<keyword evidence="7" id="KW-1185">Reference proteome</keyword>
<gene>
    <name evidence="6" type="ORF">H3H51_05180</name>
</gene>
<evidence type="ECO:0000313" key="7">
    <source>
        <dbReference type="Proteomes" id="UP000542720"/>
    </source>
</evidence>
<dbReference type="SUPFAM" id="SSF52540">
    <property type="entry name" value="P-loop containing nucleoside triphosphate hydrolases"/>
    <property type="match status" value="1"/>
</dbReference>
<dbReference type="PANTHER" id="PTHR46743:SF2">
    <property type="entry name" value="TEICHOIC ACIDS EXPORT ATP-BINDING PROTEIN TAGH"/>
    <property type="match status" value="1"/>
</dbReference>
<dbReference type="SMART" id="SM00382">
    <property type="entry name" value="AAA"/>
    <property type="match status" value="1"/>
</dbReference>
<dbReference type="InterPro" id="IPR003439">
    <property type="entry name" value="ABC_transporter-like_ATP-bd"/>
</dbReference>
<dbReference type="InterPro" id="IPR027417">
    <property type="entry name" value="P-loop_NTPase"/>
</dbReference>
<keyword evidence="3" id="KW-0547">Nucleotide-binding</keyword>
<dbReference type="InterPro" id="IPR050683">
    <property type="entry name" value="Bact_Polysacc_Export_ATP-bd"/>
</dbReference>
<dbReference type="GO" id="GO:0016887">
    <property type="term" value="F:ATP hydrolysis activity"/>
    <property type="evidence" value="ECO:0007669"/>
    <property type="project" value="InterPro"/>
</dbReference>
<dbReference type="PANTHER" id="PTHR46743">
    <property type="entry name" value="TEICHOIC ACIDS EXPORT ATP-BINDING PROTEIN TAGH"/>
    <property type="match status" value="1"/>
</dbReference>
<evidence type="ECO:0000313" key="6">
    <source>
        <dbReference type="EMBL" id="MBB2494405.1"/>
    </source>
</evidence>
<accession>A0A7W4LJQ9</accession>
<dbReference type="GO" id="GO:0005524">
    <property type="term" value="F:ATP binding"/>
    <property type="evidence" value="ECO:0007669"/>
    <property type="project" value="UniProtKB-KW"/>
</dbReference>
<evidence type="ECO:0000256" key="3">
    <source>
        <dbReference type="ARBA" id="ARBA00022741"/>
    </source>
</evidence>
<dbReference type="AlphaFoldDB" id="A0A7W4LJQ9"/>
<dbReference type="RefSeq" id="WP_183087935.1">
    <property type="nucleotide sequence ID" value="NZ_JACJUD010000001.1"/>
</dbReference>
<comment type="similarity">
    <text evidence="1">Belongs to the ABC transporter superfamily.</text>
</comment>
<dbReference type="Pfam" id="PF00005">
    <property type="entry name" value="ABC_tran"/>
    <property type="match status" value="1"/>
</dbReference>
<evidence type="ECO:0000259" key="5">
    <source>
        <dbReference type="PROSITE" id="PS50893"/>
    </source>
</evidence>